<evidence type="ECO:0000256" key="8">
    <source>
        <dbReference type="ARBA" id="ARBA00022840"/>
    </source>
</evidence>
<keyword evidence="2 11" id="KW-0808">Transferase</keyword>
<dbReference type="PANTHER" id="PTHR46173">
    <property type="entry name" value="CCA TRNA NUCLEOTIDYLTRANSFERASE 1, MITOCHONDRIAL"/>
    <property type="match status" value="1"/>
</dbReference>
<dbReference type="SUPFAM" id="SSF81891">
    <property type="entry name" value="Poly A polymerase C-terminal region-like"/>
    <property type="match status" value="1"/>
</dbReference>
<feature type="binding site" evidence="11">
    <location>
        <position position="32"/>
    </location>
    <ligand>
        <name>CTP</name>
        <dbReference type="ChEBI" id="CHEBI:37563"/>
    </ligand>
</feature>
<dbReference type="InterPro" id="IPR032828">
    <property type="entry name" value="PolyA_RNA-bd"/>
</dbReference>
<dbReference type="GO" id="GO:0042245">
    <property type="term" value="P:RNA repair"/>
    <property type="evidence" value="ECO:0007669"/>
    <property type="project" value="UniProtKB-KW"/>
</dbReference>
<dbReference type="GO" id="GO:0000049">
    <property type="term" value="F:tRNA binding"/>
    <property type="evidence" value="ECO:0007669"/>
    <property type="project" value="UniProtKB-UniRule"/>
</dbReference>
<feature type="binding site" evidence="11">
    <location>
        <position position="159"/>
    </location>
    <ligand>
        <name>CTP</name>
        <dbReference type="ChEBI" id="CHEBI:37563"/>
    </ligand>
</feature>
<dbReference type="RefSeq" id="WP_009489974.1">
    <property type="nucleotide sequence ID" value="NZ_AMYT01000017.1"/>
</dbReference>
<evidence type="ECO:0000256" key="11">
    <source>
        <dbReference type="HAMAP-Rule" id="MF_01263"/>
    </source>
</evidence>
<dbReference type="InterPro" id="IPR002646">
    <property type="entry name" value="PolA_pol_head_dom"/>
</dbReference>
<dbReference type="Pfam" id="PF12627">
    <property type="entry name" value="PolyA_pol_RNAbd"/>
    <property type="match status" value="1"/>
</dbReference>
<feature type="binding site" evidence="11">
    <location>
        <position position="47"/>
    </location>
    <ligand>
        <name>Mg(2+)</name>
        <dbReference type="ChEBI" id="CHEBI:18420"/>
    </ligand>
</feature>
<sequence>MQVTQLPEEFIAALPVMERLEEHGYEAYFVGGSVRDIMMDHPIHDVDIASSAYPEEVQAIFPQTIDLGIEHGTVLVLFNEEHYEITTFRTESEYQDYRRPDHVTFVRSLSEDLKRRDFRMNALAMNRNGEVIDLFDGLEDIKNHRICAVGEATERFHEDALRMMRAVRFASQLDFTIEEKTYAAIQEHHCLLEKISVERIQVEWLKLMAGVAPKKGLRPFIDTLCYESCPALKEQKEAVEQLYTVVNGPLTEEETWLTLAHFAQWSEKETSKVLRAWKCSNAVRQKVCHTLPYLELRLERALTSWELYQLGAENLELLLSVYHLLQPEEETTEKERYEQLAIHQIADLAVDGKLLMQELGEKPGPWLGKVLHFLQQQVVNTNVENTKEALLAATKQWLEEQ</sequence>
<evidence type="ECO:0000259" key="12">
    <source>
        <dbReference type="Pfam" id="PF01743"/>
    </source>
</evidence>
<evidence type="ECO:0000256" key="10">
    <source>
        <dbReference type="ARBA" id="ARBA00022884"/>
    </source>
</evidence>
<feature type="domain" description="CCA-adding enzyme C-terminal" evidence="14">
    <location>
        <begin position="251"/>
        <end position="392"/>
    </location>
</feature>
<evidence type="ECO:0000256" key="4">
    <source>
        <dbReference type="ARBA" id="ARBA00022695"/>
    </source>
</evidence>
<keyword evidence="9 11" id="KW-0460">Magnesium</keyword>
<dbReference type="HAMAP" id="MF_01263">
    <property type="entry name" value="CCA_bact_type3"/>
    <property type="match status" value="1"/>
</dbReference>
<gene>
    <name evidence="11" type="primary">cca</name>
    <name evidence="15" type="ORF">C683_0651</name>
</gene>
<proteinExistence type="inferred from homology"/>
<feature type="binding site" evidence="11">
    <location>
        <position position="162"/>
    </location>
    <ligand>
        <name>ATP</name>
        <dbReference type="ChEBI" id="CHEBI:30616"/>
    </ligand>
</feature>
<comment type="caution">
    <text evidence="15">The sequence shown here is derived from an EMBL/GenBank/DDBJ whole genome shotgun (WGS) entry which is preliminary data.</text>
</comment>
<dbReference type="Pfam" id="PF01743">
    <property type="entry name" value="PolyA_pol"/>
    <property type="match status" value="1"/>
</dbReference>
<evidence type="ECO:0000256" key="6">
    <source>
        <dbReference type="ARBA" id="ARBA00022741"/>
    </source>
</evidence>
<evidence type="ECO:0000256" key="5">
    <source>
        <dbReference type="ARBA" id="ARBA00022723"/>
    </source>
</evidence>
<comment type="miscellaneous">
    <text evidence="11">A single active site specifically recognizes both ATP and CTP and is responsible for their addition.</text>
</comment>
<dbReference type="GO" id="GO:0001680">
    <property type="term" value="P:tRNA 3'-terminal CCA addition"/>
    <property type="evidence" value="ECO:0007669"/>
    <property type="project" value="UniProtKB-UniRule"/>
</dbReference>
<dbReference type="InterPro" id="IPR023068">
    <property type="entry name" value="CCA-adding_enz_firmicutes"/>
</dbReference>
<feature type="binding site" evidence="11">
    <location>
        <position position="32"/>
    </location>
    <ligand>
        <name>ATP</name>
        <dbReference type="ChEBI" id="CHEBI:30616"/>
    </ligand>
</feature>
<dbReference type="EMBL" id="AMYT01000017">
    <property type="protein sequence ID" value="EKU27320.1"/>
    <property type="molecule type" value="Genomic_DNA"/>
</dbReference>
<feature type="domain" description="Poly A polymerase head" evidence="12">
    <location>
        <begin position="27"/>
        <end position="146"/>
    </location>
</feature>
<dbReference type="NCBIfam" id="NF009814">
    <property type="entry name" value="PRK13299.1"/>
    <property type="match status" value="1"/>
</dbReference>
<keyword evidence="6 11" id="KW-0547">Nucleotide-binding</keyword>
<dbReference type="GO" id="GO:0000287">
    <property type="term" value="F:magnesium ion binding"/>
    <property type="evidence" value="ECO:0007669"/>
    <property type="project" value="UniProtKB-UniRule"/>
</dbReference>
<dbReference type="Gene3D" id="3.30.460.10">
    <property type="entry name" value="Beta Polymerase, domain 2"/>
    <property type="match status" value="1"/>
</dbReference>
<keyword evidence="5 11" id="KW-0479">Metal-binding</keyword>
<organism evidence="15 16">
    <name type="scientific">Catellicoccus marimammalium M35/04/3</name>
    <dbReference type="NCBI Taxonomy" id="1234409"/>
    <lineage>
        <taxon>Bacteria</taxon>
        <taxon>Bacillati</taxon>
        <taxon>Bacillota</taxon>
        <taxon>Bacilli</taxon>
        <taxon>Lactobacillales</taxon>
        <taxon>Enterococcaceae</taxon>
        <taxon>Catellicoccus</taxon>
    </lineage>
</organism>
<dbReference type="InterPro" id="IPR050264">
    <property type="entry name" value="Bact_CCA-adding_enz_type3_sf"/>
</dbReference>
<feature type="domain" description="tRNA nucleotidyltransferase/poly(A) polymerase RNA and SrmB- binding" evidence="13">
    <location>
        <begin position="174"/>
        <end position="223"/>
    </location>
</feature>
<keyword evidence="16" id="KW-1185">Reference proteome</keyword>
<evidence type="ECO:0000256" key="1">
    <source>
        <dbReference type="ARBA" id="ARBA00001946"/>
    </source>
</evidence>
<feature type="binding site" evidence="11">
    <location>
        <position position="162"/>
    </location>
    <ligand>
        <name>CTP</name>
        <dbReference type="ChEBI" id="CHEBI:37563"/>
    </ligand>
</feature>
<comment type="function">
    <text evidence="11">Catalyzes the addition and repair of the essential 3'-terminal CCA sequence in tRNAs without using a nucleic acid template. Adds these three nucleotides in the order of C, C, and A to the tRNA nucleotide-73, using CTP and ATP as substrates and producing inorganic pyrophosphate. tRNA 3'-terminal CCA addition is required both for tRNA processing and repair. Also involved in tRNA surveillance by mediating tandem CCA addition to generate a CCACCA at the 3' terminus of unstable tRNAs. While stable tRNAs receive only 3'-terminal CCA, unstable tRNAs are marked with CCACCA and rapidly degraded.</text>
</comment>
<evidence type="ECO:0000313" key="15">
    <source>
        <dbReference type="EMBL" id="EKU27320.1"/>
    </source>
</evidence>
<dbReference type="Gene3D" id="1.20.58.560">
    <property type="match status" value="1"/>
</dbReference>
<dbReference type="Proteomes" id="UP000016057">
    <property type="component" value="Unassembled WGS sequence"/>
</dbReference>
<comment type="catalytic activity">
    <reaction evidence="11">
        <text>a tRNA precursor + 2 CTP + ATP = a tRNA with a 3' CCA end + 3 diphosphate</text>
        <dbReference type="Rhea" id="RHEA:14433"/>
        <dbReference type="Rhea" id="RHEA-COMP:10465"/>
        <dbReference type="Rhea" id="RHEA-COMP:10468"/>
        <dbReference type="ChEBI" id="CHEBI:30616"/>
        <dbReference type="ChEBI" id="CHEBI:33019"/>
        <dbReference type="ChEBI" id="CHEBI:37563"/>
        <dbReference type="ChEBI" id="CHEBI:74896"/>
        <dbReference type="ChEBI" id="CHEBI:83071"/>
        <dbReference type="EC" id="2.7.7.72"/>
    </reaction>
</comment>
<dbReference type="PATRIC" id="fig|1234409.3.peg.602"/>
<evidence type="ECO:0000256" key="9">
    <source>
        <dbReference type="ARBA" id="ARBA00022842"/>
    </source>
</evidence>
<dbReference type="Gene3D" id="1.10.110.30">
    <property type="match status" value="1"/>
</dbReference>
<comment type="similarity">
    <text evidence="11">Belongs to the tRNA nucleotidyltransferase/poly(A) polymerase family. Bacterial CCA-adding enzyme type 3 subfamily.</text>
</comment>
<dbReference type="Gene3D" id="1.10.246.80">
    <property type="match status" value="1"/>
</dbReference>
<feature type="binding site" evidence="11">
    <location>
        <position position="168"/>
    </location>
    <ligand>
        <name>ATP</name>
        <dbReference type="ChEBI" id="CHEBI:30616"/>
    </ligand>
</feature>
<feature type="binding site" evidence="11">
    <location>
        <position position="35"/>
    </location>
    <ligand>
        <name>CTP</name>
        <dbReference type="ChEBI" id="CHEBI:37563"/>
    </ligand>
</feature>
<dbReference type="eggNOG" id="COG0617">
    <property type="taxonomic scope" value="Bacteria"/>
</dbReference>
<feature type="binding site" evidence="11">
    <location>
        <position position="165"/>
    </location>
    <ligand>
        <name>CTP</name>
        <dbReference type="ChEBI" id="CHEBI:37563"/>
    </ligand>
</feature>
<feature type="binding site" evidence="11">
    <location>
        <position position="165"/>
    </location>
    <ligand>
        <name>ATP</name>
        <dbReference type="ChEBI" id="CHEBI:30616"/>
    </ligand>
</feature>
<dbReference type="SUPFAM" id="SSF81301">
    <property type="entry name" value="Nucleotidyltransferase"/>
    <property type="match status" value="1"/>
</dbReference>
<accession>K8Z8U7</accession>
<dbReference type="PANTHER" id="PTHR46173:SF1">
    <property type="entry name" value="CCA TRNA NUCLEOTIDYLTRANSFERASE 1, MITOCHONDRIAL"/>
    <property type="match status" value="1"/>
</dbReference>
<evidence type="ECO:0000313" key="16">
    <source>
        <dbReference type="Proteomes" id="UP000016057"/>
    </source>
</evidence>
<dbReference type="InterPro" id="IPR032810">
    <property type="entry name" value="CCA-adding_enz_C"/>
</dbReference>
<dbReference type="GO" id="GO:0160016">
    <property type="term" value="F:CCACCA tRNA nucleotidyltransferase activity"/>
    <property type="evidence" value="ECO:0007669"/>
    <property type="project" value="RHEA"/>
</dbReference>
<keyword evidence="3 11" id="KW-0819">tRNA processing</keyword>
<dbReference type="GO" id="GO:0004810">
    <property type="term" value="F:CCA tRNA nucleotidyltransferase activity"/>
    <property type="evidence" value="ECO:0007669"/>
    <property type="project" value="UniProtKB-UniRule"/>
</dbReference>
<feature type="binding site" evidence="11">
    <location>
        <position position="35"/>
    </location>
    <ligand>
        <name>ATP</name>
        <dbReference type="ChEBI" id="CHEBI:30616"/>
    </ligand>
</feature>
<feature type="binding site" evidence="11">
    <location>
        <position position="45"/>
    </location>
    <ligand>
        <name>Mg(2+)</name>
        <dbReference type="ChEBI" id="CHEBI:18420"/>
    </ligand>
</feature>
<evidence type="ECO:0000256" key="3">
    <source>
        <dbReference type="ARBA" id="ARBA00022694"/>
    </source>
</evidence>
<feature type="binding site" evidence="11">
    <location>
        <position position="116"/>
    </location>
    <ligand>
        <name>ATP</name>
        <dbReference type="ChEBI" id="CHEBI:30616"/>
    </ligand>
</feature>
<name>K8Z8U7_9ENTE</name>
<feature type="binding site" evidence="11">
    <location>
        <position position="159"/>
    </location>
    <ligand>
        <name>ATP</name>
        <dbReference type="ChEBI" id="CHEBI:30616"/>
    </ligand>
</feature>
<comment type="subunit">
    <text evidence="11">Homodimer.</text>
</comment>
<evidence type="ECO:0000259" key="13">
    <source>
        <dbReference type="Pfam" id="PF12627"/>
    </source>
</evidence>
<dbReference type="CDD" id="cd05398">
    <property type="entry name" value="NT_ClassII-CCAase"/>
    <property type="match status" value="1"/>
</dbReference>
<dbReference type="Pfam" id="PF13735">
    <property type="entry name" value="tRNA_NucTran2_2"/>
    <property type="match status" value="1"/>
</dbReference>
<evidence type="ECO:0000256" key="2">
    <source>
        <dbReference type="ARBA" id="ARBA00022679"/>
    </source>
</evidence>
<dbReference type="AlphaFoldDB" id="K8Z8U7"/>
<dbReference type="GO" id="GO:0005524">
    <property type="term" value="F:ATP binding"/>
    <property type="evidence" value="ECO:0007669"/>
    <property type="project" value="UniProtKB-UniRule"/>
</dbReference>
<reference evidence="15 16" key="1">
    <citation type="journal article" date="2013" name="Genome Announc.">
        <title>Draft Genome Sequence of Catellicoccus marimammalium, a Novel Species Commonly Found in Gull Feces.</title>
        <authorList>
            <person name="Weigand M.R."/>
            <person name="Ryu H."/>
            <person name="Bozcek L."/>
            <person name="Konstantinidis K.T."/>
            <person name="Santo Domingo J.W."/>
        </authorList>
    </citation>
    <scope>NUCLEOTIDE SEQUENCE [LARGE SCALE GENOMIC DNA]</scope>
    <source>
        <strain evidence="15 16">M35/04/3</strain>
    </source>
</reference>
<evidence type="ECO:0000256" key="7">
    <source>
        <dbReference type="ARBA" id="ARBA00022800"/>
    </source>
</evidence>
<keyword evidence="4 11" id="KW-0548">Nucleotidyltransferase</keyword>
<dbReference type="InterPro" id="IPR043519">
    <property type="entry name" value="NT_sf"/>
</dbReference>
<comment type="cofactor">
    <cofactor evidence="1 11">
        <name>Mg(2+)</name>
        <dbReference type="ChEBI" id="CHEBI:18420"/>
    </cofactor>
</comment>
<dbReference type="EC" id="2.7.7.72" evidence="11"/>
<comment type="catalytic activity">
    <reaction evidence="11">
        <text>a tRNA with a 3' CCA end + 2 CTP + ATP = a tRNA with a 3' CCACCA end + 3 diphosphate</text>
        <dbReference type="Rhea" id="RHEA:76235"/>
        <dbReference type="Rhea" id="RHEA-COMP:10468"/>
        <dbReference type="Rhea" id="RHEA-COMP:18655"/>
        <dbReference type="ChEBI" id="CHEBI:30616"/>
        <dbReference type="ChEBI" id="CHEBI:33019"/>
        <dbReference type="ChEBI" id="CHEBI:37563"/>
        <dbReference type="ChEBI" id="CHEBI:83071"/>
        <dbReference type="ChEBI" id="CHEBI:195187"/>
    </reaction>
</comment>
<feature type="binding site" evidence="11">
    <location>
        <position position="116"/>
    </location>
    <ligand>
        <name>CTP</name>
        <dbReference type="ChEBI" id="CHEBI:37563"/>
    </ligand>
</feature>
<evidence type="ECO:0000259" key="14">
    <source>
        <dbReference type="Pfam" id="PF13735"/>
    </source>
</evidence>
<dbReference type="OrthoDB" id="9805698at2"/>
<dbReference type="STRING" id="1234409.C683_0651"/>
<keyword evidence="7 11" id="KW-0692">RNA repair</keyword>
<protein>
    <recommendedName>
        <fullName evidence="11">CCA-adding enzyme</fullName>
        <ecNumber evidence="11">2.7.7.72</ecNumber>
    </recommendedName>
    <alternativeName>
        <fullName evidence="11">CCA tRNA nucleotidyltransferase</fullName>
    </alternativeName>
    <alternativeName>
        <fullName evidence="11">tRNA CCA-pyrophosphorylase</fullName>
    </alternativeName>
    <alternativeName>
        <fullName evidence="11">tRNA adenylyl-/cytidylyl- transferase</fullName>
    </alternativeName>
    <alternativeName>
        <fullName evidence="11">tRNA nucleotidyltransferase</fullName>
    </alternativeName>
    <alternativeName>
        <fullName evidence="11">tRNA-NT</fullName>
    </alternativeName>
</protein>
<feature type="binding site" evidence="11">
    <location>
        <position position="168"/>
    </location>
    <ligand>
        <name>CTP</name>
        <dbReference type="ChEBI" id="CHEBI:37563"/>
    </ligand>
</feature>
<keyword evidence="8 11" id="KW-0067">ATP-binding</keyword>
<keyword evidence="10 11" id="KW-0694">RNA-binding</keyword>